<evidence type="ECO:0000256" key="3">
    <source>
        <dbReference type="ARBA" id="ARBA00022989"/>
    </source>
</evidence>
<evidence type="ECO:0000256" key="5">
    <source>
        <dbReference type="SAM" id="Phobius"/>
    </source>
</evidence>
<evidence type="ECO:0000259" key="6">
    <source>
        <dbReference type="Pfam" id="PF04893"/>
    </source>
</evidence>
<feature type="transmembrane region" description="Helical" evidence="5">
    <location>
        <begin position="140"/>
        <end position="159"/>
    </location>
</feature>
<keyword evidence="2 5" id="KW-0812">Transmembrane</keyword>
<dbReference type="Pfam" id="PF04893">
    <property type="entry name" value="Yip1"/>
    <property type="match status" value="1"/>
</dbReference>
<sequence length="173" mass="18733">MAVTTNMLASWRAPRATLRRMLAAGPREDRALMLLMAGCLVIFVAQWPRLARDAELQTLGAEAEQPLQMLIGGTLLAWLFIMPIVFYLLAWLSHLACKPFGGRGTGYGARLALFWTVLVVSPLMLLYGLTRGFIGDGAEATLVGAVVTLAFLVHWALCLTEAEFGPSAGEARA</sequence>
<keyword evidence="8" id="KW-1185">Reference proteome</keyword>
<evidence type="ECO:0000256" key="1">
    <source>
        <dbReference type="ARBA" id="ARBA00004141"/>
    </source>
</evidence>
<feature type="domain" description="Yip1" evidence="6">
    <location>
        <begin position="10"/>
        <end position="162"/>
    </location>
</feature>
<comment type="subcellular location">
    <subcellularLocation>
        <location evidence="1">Membrane</location>
        <topology evidence="1">Multi-pass membrane protein</topology>
    </subcellularLocation>
</comment>
<keyword evidence="4 5" id="KW-0472">Membrane</keyword>
<evidence type="ECO:0000256" key="2">
    <source>
        <dbReference type="ARBA" id="ARBA00022692"/>
    </source>
</evidence>
<name>A0A1N6F3Y6_9RHOB</name>
<dbReference type="AlphaFoldDB" id="A0A1N6F3Y6"/>
<evidence type="ECO:0000313" key="8">
    <source>
        <dbReference type="Proteomes" id="UP000184932"/>
    </source>
</evidence>
<keyword evidence="3 5" id="KW-1133">Transmembrane helix</keyword>
<organism evidence="7 8">
    <name type="scientific">Vannielia litorea</name>
    <dbReference type="NCBI Taxonomy" id="1217970"/>
    <lineage>
        <taxon>Bacteria</taxon>
        <taxon>Pseudomonadati</taxon>
        <taxon>Pseudomonadota</taxon>
        <taxon>Alphaproteobacteria</taxon>
        <taxon>Rhodobacterales</taxon>
        <taxon>Paracoccaceae</taxon>
        <taxon>Vannielia</taxon>
    </lineage>
</organism>
<dbReference type="Proteomes" id="UP000184932">
    <property type="component" value="Unassembled WGS sequence"/>
</dbReference>
<dbReference type="STRING" id="1217970.SAMN05444002_1348"/>
<evidence type="ECO:0000256" key="4">
    <source>
        <dbReference type="ARBA" id="ARBA00023136"/>
    </source>
</evidence>
<proteinExistence type="predicted"/>
<dbReference type="OrthoDB" id="7771437at2"/>
<dbReference type="EMBL" id="FSRL01000001">
    <property type="protein sequence ID" value="SIN89959.1"/>
    <property type="molecule type" value="Genomic_DNA"/>
</dbReference>
<accession>A0A1N6F3Y6</accession>
<gene>
    <name evidence="7" type="ORF">SAMN05444002_1348</name>
</gene>
<protein>
    <submittedName>
        <fullName evidence="7">Yip1 domain-containing protein</fullName>
    </submittedName>
</protein>
<dbReference type="RefSeq" id="WP_074255432.1">
    <property type="nucleotide sequence ID" value="NZ_FSRL01000001.1"/>
</dbReference>
<feature type="transmembrane region" description="Helical" evidence="5">
    <location>
        <begin position="111"/>
        <end position="134"/>
    </location>
</feature>
<dbReference type="InterPro" id="IPR006977">
    <property type="entry name" value="Yip1_dom"/>
</dbReference>
<dbReference type="GO" id="GO:0016020">
    <property type="term" value="C:membrane"/>
    <property type="evidence" value="ECO:0007669"/>
    <property type="project" value="UniProtKB-SubCell"/>
</dbReference>
<reference evidence="8" key="1">
    <citation type="submission" date="2016-11" db="EMBL/GenBank/DDBJ databases">
        <authorList>
            <person name="Varghese N."/>
            <person name="Submissions S."/>
        </authorList>
    </citation>
    <scope>NUCLEOTIDE SEQUENCE [LARGE SCALE GENOMIC DNA]</scope>
    <source>
        <strain evidence="8">DSM 29440</strain>
    </source>
</reference>
<evidence type="ECO:0000313" key="7">
    <source>
        <dbReference type="EMBL" id="SIN89959.1"/>
    </source>
</evidence>
<feature type="transmembrane region" description="Helical" evidence="5">
    <location>
        <begin position="69"/>
        <end position="90"/>
    </location>
</feature>